<sequence length="161" mass="18542">MVKFLLKVFGELNNVTDLEPVDTPQSPYEYTFQIECTKCRTIHDKEIHMNRFEHHEMSGSRGEASFVFRCKECKNEHSASILRTNEKLEIGASKPVSILEIDARGLDFVKFIPDGKFQAVGEETGTKFDEVDLEEGEWYDVDEKTNEEVSIVDVEWTISRS</sequence>
<keyword evidence="2" id="KW-0479">Metal-binding</keyword>
<dbReference type="SUPFAM" id="SSF141678">
    <property type="entry name" value="MAL13P1.257-like"/>
    <property type="match status" value="1"/>
</dbReference>
<dbReference type="PANTHER" id="PTHR12857">
    <property type="entry name" value="CXXC MOTIF CONTAINING ZINC BINDING PROTEIN"/>
    <property type="match status" value="1"/>
</dbReference>
<accession>A0A8H7ZCA2</accession>
<dbReference type="InterPro" id="IPR008584">
    <property type="entry name" value="CXXC_Zn-binding_euk"/>
</dbReference>
<organism evidence="4 5">
    <name type="scientific">Candida metapsilosis</name>
    <dbReference type="NCBI Taxonomy" id="273372"/>
    <lineage>
        <taxon>Eukaryota</taxon>
        <taxon>Fungi</taxon>
        <taxon>Dikarya</taxon>
        <taxon>Ascomycota</taxon>
        <taxon>Saccharomycotina</taxon>
        <taxon>Pichiomycetes</taxon>
        <taxon>Debaryomycetaceae</taxon>
        <taxon>Candida/Lodderomyces clade</taxon>
        <taxon>Candida</taxon>
    </lineage>
</organism>
<dbReference type="PANTHER" id="PTHR12857:SF0">
    <property type="entry name" value="CXXC MOTIF CONTAINING ZINC BINDING PROTEIN"/>
    <property type="match status" value="1"/>
</dbReference>
<dbReference type="GO" id="GO:0008270">
    <property type="term" value="F:zinc ion binding"/>
    <property type="evidence" value="ECO:0007669"/>
    <property type="project" value="TreeGrafter"/>
</dbReference>
<keyword evidence="5" id="KW-1185">Reference proteome</keyword>
<gene>
    <name evidence="4" type="ORF">I9W82_002984</name>
</gene>
<evidence type="ECO:0000256" key="2">
    <source>
        <dbReference type="ARBA" id="ARBA00022723"/>
    </source>
</evidence>
<evidence type="ECO:0000256" key="1">
    <source>
        <dbReference type="ARBA" id="ARBA00007818"/>
    </source>
</evidence>
<comment type="caution">
    <text evidence="4">The sequence shown here is derived from an EMBL/GenBank/DDBJ whole genome shotgun (WGS) entry which is preliminary data.</text>
</comment>
<dbReference type="RefSeq" id="XP_067548333.1">
    <property type="nucleotide sequence ID" value="XM_067691899.1"/>
</dbReference>
<evidence type="ECO:0000313" key="5">
    <source>
        <dbReference type="Proteomes" id="UP000669133"/>
    </source>
</evidence>
<dbReference type="OrthoDB" id="10248838at2759"/>
<keyword evidence="3" id="KW-0862">Zinc</keyword>
<dbReference type="EMBL" id="JAEOAQ010000003">
    <property type="protein sequence ID" value="KAG5419217.1"/>
    <property type="molecule type" value="Genomic_DNA"/>
</dbReference>
<evidence type="ECO:0008006" key="6">
    <source>
        <dbReference type="Google" id="ProtNLM"/>
    </source>
</evidence>
<evidence type="ECO:0000313" key="4">
    <source>
        <dbReference type="EMBL" id="KAG5419217.1"/>
    </source>
</evidence>
<dbReference type="GeneID" id="93651613"/>
<name>A0A8H7ZCA2_9ASCO</name>
<reference evidence="4 5" key="1">
    <citation type="submission" date="2020-12" db="EMBL/GenBank/DDBJ databases">
        <title>Effect of drift, selection, and recombination on the evolution of hybrid genomes in Candida yeast pathogens.</title>
        <authorList>
            <person name="Mixao V."/>
            <person name="Ksiezopolska E."/>
            <person name="Saus E."/>
            <person name="Boekhout T."/>
            <person name="Gacser A."/>
            <person name="Gabaldon T."/>
        </authorList>
    </citation>
    <scope>NUCLEOTIDE SEQUENCE [LARGE SCALE GENOMIC DNA]</scope>
    <source>
        <strain evidence="4 5">BP57</strain>
    </source>
</reference>
<protein>
    <recommendedName>
        <fullName evidence="6">DUF866-domain-containing protein</fullName>
    </recommendedName>
</protein>
<dbReference type="AlphaFoldDB" id="A0A8H7ZCA2"/>
<evidence type="ECO:0000256" key="3">
    <source>
        <dbReference type="ARBA" id="ARBA00022833"/>
    </source>
</evidence>
<comment type="similarity">
    <text evidence="1">Belongs to the UPF0587 family.</text>
</comment>
<dbReference type="Pfam" id="PF05907">
    <property type="entry name" value="CXXC_Zn-b_euk"/>
    <property type="match status" value="1"/>
</dbReference>
<proteinExistence type="inferred from homology"/>
<dbReference type="Proteomes" id="UP000669133">
    <property type="component" value="Unassembled WGS sequence"/>
</dbReference>